<dbReference type="Gene3D" id="4.10.375.10">
    <property type="entry name" value="Lipoxygenase-1, Domain 2"/>
    <property type="match status" value="1"/>
</dbReference>
<comment type="similarity">
    <text evidence="2 13">Belongs to the lipoxygenase family.</text>
</comment>
<proteinExistence type="inferred from homology"/>
<dbReference type="Pfam" id="PF01477">
    <property type="entry name" value="PLAT"/>
    <property type="match status" value="1"/>
</dbReference>
<evidence type="ECO:0000256" key="13">
    <source>
        <dbReference type="RuleBase" id="RU003974"/>
    </source>
</evidence>
<protein>
    <recommendedName>
        <fullName evidence="14">Lipoxygenase</fullName>
        <ecNumber evidence="14">1.13.11.-</ecNumber>
    </recommendedName>
</protein>
<evidence type="ECO:0000256" key="2">
    <source>
        <dbReference type="ARBA" id="ARBA00009419"/>
    </source>
</evidence>
<dbReference type="PROSITE" id="PS00081">
    <property type="entry name" value="LIPOXYGENASE_2"/>
    <property type="match status" value="1"/>
</dbReference>
<evidence type="ECO:0000256" key="6">
    <source>
        <dbReference type="ARBA" id="ARBA00022832"/>
    </source>
</evidence>
<dbReference type="Proteomes" id="UP000541444">
    <property type="component" value="Unassembled WGS sequence"/>
</dbReference>
<dbReference type="GO" id="GO:0046872">
    <property type="term" value="F:metal ion binding"/>
    <property type="evidence" value="ECO:0007669"/>
    <property type="project" value="UniProtKB-UniRule"/>
</dbReference>
<dbReference type="Pfam" id="PF00305">
    <property type="entry name" value="Lipoxygenase"/>
    <property type="match status" value="1"/>
</dbReference>
<feature type="domain" description="Lipoxygenase" evidence="17">
    <location>
        <begin position="163"/>
        <end position="867"/>
    </location>
</feature>
<evidence type="ECO:0000256" key="4">
    <source>
        <dbReference type="ARBA" id="ARBA00022723"/>
    </source>
</evidence>
<dbReference type="GO" id="GO:0034440">
    <property type="term" value="P:lipid oxidation"/>
    <property type="evidence" value="ECO:0007669"/>
    <property type="project" value="InterPro"/>
</dbReference>
<keyword evidence="7 13" id="KW-0223">Dioxygenase</keyword>
<dbReference type="OrthoDB" id="407298at2759"/>
<dbReference type="InterPro" id="IPR020833">
    <property type="entry name" value="LipOase_Fe_BS"/>
</dbReference>
<dbReference type="PROSITE" id="PS51393">
    <property type="entry name" value="LIPOXYGENASE_3"/>
    <property type="match status" value="1"/>
</dbReference>
<dbReference type="PANTHER" id="PTHR11771">
    <property type="entry name" value="LIPOXYGENASE"/>
    <property type="match status" value="1"/>
</dbReference>
<evidence type="ECO:0000256" key="15">
    <source>
        <dbReference type="SAM" id="MobiDB-lite"/>
    </source>
</evidence>
<accession>A0A7J7N6L3</accession>
<name>A0A7J7N6L3_9MAGN</name>
<comment type="pathway">
    <text evidence="14">Lipid metabolism; oxylipin biosynthesis.</text>
</comment>
<dbReference type="FunFam" id="4.10.375.10:FF:000001">
    <property type="entry name" value="Lipoxygenase"/>
    <property type="match status" value="1"/>
</dbReference>
<dbReference type="GO" id="GO:0031408">
    <property type="term" value="P:oxylipin biosynthetic process"/>
    <property type="evidence" value="ECO:0007669"/>
    <property type="project" value="UniProtKB-UniRule"/>
</dbReference>
<dbReference type="GO" id="GO:0006633">
    <property type="term" value="P:fatty acid biosynthetic process"/>
    <property type="evidence" value="ECO:0007669"/>
    <property type="project" value="UniProtKB-KW"/>
</dbReference>
<evidence type="ECO:0000256" key="3">
    <source>
        <dbReference type="ARBA" id="ARBA00022516"/>
    </source>
</evidence>
<keyword evidence="11 14" id="KW-0275">Fatty acid biosynthesis</keyword>
<dbReference type="InterPro" id="IPR020834">
    <property type="entry name" value="LipOase_CS"/>
</dbReference>
<keyword evidence="4 13" id="KW-0479">Metal-binding</keyword>
<comment type="caution">
    <text evidence="18">The sequence shown here is derived from an EMBL/GenBank/DDBJ whole genome shotgun (WGS) entry which is preliminary data.</text>
</comment>
<evidence type="ECO:0000256" key="7">
    <source>
        <dbReference type="ARBA" id="ARBA00022964"/>
    </source>
</evidence>
<dbReference type="SUPFAM" id="SSF48484">
    <property type="entry name" value="Lipoxigenase"/>
    <property type="match status" value="1"/>
</dbReference>
<dbReference type="PRINTS" id="PR00468">
    <property type="entry name" value="PLTLPOXGNASE"/>
</dbReference>
<evidence type="ECO:0000256" key="5">
    <source>
        <dbReference type="ARBA" id="ARBA00022767"/>
    </source>
</evidence>
<evidence type="ECO:0000256" key="12">
    <source>
        <dbReference type="PROSITE-ProRule" id="PRU00152"/>
    </source>
</evidence>
<dbReference type="PROSITE" id="PS00711">
    <property type="entry name" value="LIPOXYGENASE_1"/>
    <property type="match status" value="1"/>
</dbReference>
<dbReference type="EC" id="1.13.11.-" evidence="14"/>
<dbReference type="FunFam" id="3.10.450.60:FF:000002">
    <property type="entry name" value="Lipoxygenase"/>
    <property type="match status" value="1"/>
</dbReference>
<dbReference type="InterPro" id="IPR001024">
    <property type="entry name" value="PLAT/LH2_dom"/>
</dbReference>
<dbReference type="Gene3D" id="1.20.245.10">
    <property type="entry name" value="Lipoxygenase-1, Domain 5"/>
    <property type="match status" value="1"/>
</dbReference>
<dbReference type="SUPFAM" id="SSF49723">
    <property type="entry name" value="Lipase/lipooxygenase domain (PLAT/LH2 domain)"/>
    <property type="match status" value="1"/>
</dbReference>
<dbReference type="InterPro" id="IPR027433">
    <property type="entry name" value="Lipoxygenase_dom_3"/>
</dbReference>
<dbReference type="InterPro" id="IPR013819">
    <property type="entry name" value="LipOase_C"/>
</dbReference>
<dbReference type="Gene3D" id="4.10.372.10">
    <property type="entry name" value="Lipoxygenase-1, Domain 3"/>
    <property type="match status" value="1"/>
</dbReference>
<evidence type="ECO:0000259" key="16">
    <source>
        <dbReference type="PROSITE" id="PS50095"/>
    </source>
</evidence>
<dbReference type="PRINTS" id="PR00087">
    <property type="entry name" value="LIPOXYGENASE"/>
</dbReference>
<dbReference type="Gene3D" id="3.10.450.60">
    <property type="match status" value="1"/>
</dbReference>
<keyword evidence="5 14" id="KW-0925">Oxylipin biosynthesis</keyword>
<evidence type="ECO:0000259" key="17">
    <source>
        <dbReference type="PROSITE" id="PS51393"/>
    </source>
</evidence>
<comment type="function">
    <text evidence="14">Plant lipoxygenase may be involved in a number of diverse aspects of plant physiology including growth and development, pest resistance, and senescence or responses to wounding.</text>
</comment>
<comment type="caution">
    <text evidence="12">Lacks conserved residue(s) required for the propagation of feature annotation.</text>
</comment>
<keyword evidence="8 13" id="KW-0560">Oxidoreductase</keyword>
<evidence type="ECO:0000313" key="18">
    <source>
        <dbReference type="EMBL" id="KAF6162785.1"/>
    </source>
</evidence>
<evidence type="ECO:0000313" key="19">
    <source>
        <dbReference type="Proteomes" id="UP000541444"/>
    </source>
</evidence>
<dbReference type="UniPathway" id="UPA00382"/>
<keyword evidence="3 14" id="KW-0444">Lipid biosynthesis</keyword>
<evidence type="ECO:0000256" key="8">
    <source>
        <dbReference type="ARBA" id="ARBA00023002"/>
    </source>
</evidence>
<dbReference type="GO" id="GO:0016702">
    <property type="term" value="F:oxidoreductase activity, acting on single donors with incorporation of molecular oxygen, incorporation of two atoms of oxygen"/>
    <property type="evidence" value="ECO:0007669"/>
    <property type="project" value="InterPro"/>
</dbReference>
<dbReference type="InterPro" id="IPR036392">
    <property type="entry name" value="PLAT/LH2_dom_sf"/>
</dbReference>
<dbReference type="InterPro" id="IPR042057">
    <property type="entry name" value="Lipoxy_PLAT/LH2"/>
</dbReference>
<keyword evidence="9 13" id="KW-0408">Iron</keyword>
<dbReference type="InterPro" id="IPR001246">
    <property type="entry name" value="LipOase_plant"/>
</dbReference>
<comment type="cofactor">
    <cofactor evidence="1 13">
        <name>Fe cation</name>
        <dbReference type="ChEBI" id="CHEBI:24875"/>
    </cofactor>
</comment>
<dbReference type="PROSITE" id="PS50095">
    <property type="entry name" value="PLAT"/>
    <property type="match status" value="1"/>
</dbReference>
<dbReference type="InterPro" id="IPR000907">
    <property type="entry name" value="LipOase"/>
</dbReference>
<dbReference type="AlphaFoldDB" id="A0A7J7N6L3"/>
<evidence type="ECO:0000256" key="9">
    <source>
        <dbReference type="ARBA" id="ARBA00023004"/>
    </source>
</evidence>
<keyword evidence="19" id="KW-1185">Reference proteome</keyword>
<evidence type="ECO:0000256" key="11">
    <source>
        <dbReference type="ARBA" id="ARBA00023160"/>
    </source>
</evidence>
<evidence type="ECO:0000256" key="1">
    <source>
        <dbReference type="ARBA" id="ARBA00001962"/>
    </source>
</evidence>
<feature type="domain" description="PLAT" evidence="16">
    <location>
        <begin position="34"/>
        <end position="160"/>
    </location>
</feature>
<dbReference type="EMBL" id="JACGCM010001011">
    <property type="protein sequence ID" value="KAF6162785.1"/>
    <property type="molecule type" value="Genomic_DNA"/>
</dbReference>
<feature type="region of interest" description="Disordered" evidence="15">
    <location>
        <begin position="213"/>
        <end position="248"/>
    </location>
</feature>
<organism evidence="18 19">
    <name type="scientific">Kingdonia uniflora</name>
    <dbReference type="NCBI Taxonomy" id="39325"/>
    <lineage>
        <taxon>Eukaryota</taxon>
        <taxon>Viridiplantae</taxon>
        <taxon>Streptophyta</taxon>
        <taxon>Embryophyta</taxon>
        <taxon>Tracheophyta</taxon>
        <taxon>Spermatophyta</taxon>
        <taxon>Magnoliopsida</taxon>
        <taxon>Ranunculales</taxon>
        <taxon>Circaeasteraceae</taxon>
        <taxon>Kingdonia</taxon>
    </lineage>
</organism>
<dbReference type="FunFam" id="1.20.245.10:FF:000002">
    <property type="entry name" value="Lipoxygenase"/>
    <property type="match status" value="1"/>
</dbReference>
<keyword evidence="6" id="KW-0276">Fatty acid metabolism</keyword>
<evidence type="ECO:0000256" key="14">
    <source>
        <dbReference type="RuleBase" id="RU003975"/>
    </source>
</evidence>
<reference evidence="18 19" key="1">
    <citation type="journal article" date="2020" name="IScience">
        <title>Genome Sequencing of the Endangered Kingdonia uniflora (Circaeasteraceae, Ranunculales) Reveals Potential Mechanisms of Evolutionary Specialization.</title>
        <authorList>
            <person name="Sun Y."/>
            <person name="Deng T."/>
            <person name="Zhang A."/>
            <person name="Moore M.J."/>
            <person name="Landis J.B."/>
            <person name="Lin N."/>
            <person name="Zhang H."/>
            <person name="Zhang X."/>
            <person name="Huang J."/>
            <person name="Zhang X."/>
            <person name="Sun H."/>
            <person name="Wang H."/>
        </authorList>
    </citation>
    <scope>NUCLEOTIDE SEQUENCE [LARGE SCALE GENOMIC DNA]</scope>
    <source>
        <strain evidence="18">TB1705</strain>
        <tissue evidence="18">Leaf</tissue>
    </source>
</reference>
<dbReference type="Gene3D" id="2.60.60.20">
    <property type="entry name" value="PLAT/LH2 domain"/>
    <property type="match status" value="1"/>
</dbReference>
<sequence>MEASDELMGVDVNKEAKMNGVVVLVKKSVLLDVNDFQAALSDGVHELVGKRVSFQLISAVNADPENAMRGRLSQAVYLEKWIKTGTSAVVVGESVFKLTFEWDADVGVPGAFIIKNFHNSEFYLKSLTLNEVPGTGKIHFVCDSWIYPAHRYKYNRIFFANQSYLPCHTPEPLCKYREEELVNLRGNGSGELKEWDRVYDYALYNDLGDPDKGTDHARPVLGGSTKFPYPRRGRTSRPPTKKDPESESRLPLLSLDIYVPSDERLSHRKMSDILAYLLKSIVQVLDPELKALGDKTLNEFDTFQDVLNIYEGGLQLPSGLLDKIKDIVPYEILKELLHLDGEKLYGYPMPQVINENKFAWRTDEEFGREMLAGVNPVSISLLKEFPPCSKLDPKAYGNQRSSITKEDIEKNLNGLTVNEALRKNKIFILDHHDTLMPYLNRINSTKTKTYASRTLLLLKSDGTLTPLAIELSLSHPKGEGYGAINKVFTPAAHGVEGSVWQLAKAYAIVNDSGVHQLISHWLNTHLVIEPFVIATNRQLSVLHPIHKLLHPHFRDTMNINAISRLVLINAGGTLENTVFLTKFSMEFTSVIYKEWVFTEQALPEDLIKRGIAVPDSSQPHGLHLLIEDYPYAVDGLEIWSAIKTWVHEYCSFYYPKDDLIRGDVELQSWWAELRDVGHGDKKDEPWWPKMQTLVELTETCTTIIWIASALHAAVNFGQYPYGGYLPNRPTISRSFMPERGTPEYAELESNPDGAFLKTITSQFQSLLNISIIEILSKHSPDELYLGQRDTPDWTSDTVILAAFARFGEKLVKIENRIEEMNNNKLLKNRVGPVNVPYTLLYPNTSNHTHVGGLTGLTARGVPNSTGI</sequence>
<evidence type="ECO:0000256" key="10">
    <source>
        <dbReference type="ARBA" id="ARBA00023098"/>
    </source>
</evidence>
<dbReference type="CDD" id="cd01751">
    <property type="entry name" value="PLAT_LH2"/>
    <property type="match status" value="1"/>
</dbReference>
<dbReference type="SMART" id="SM00308">
    <property type="entry name" value="LH2"/>
    <property type="match status" value="1"/>
</dbReference>
<dbReference type="InterPro" id="IPR036226">
    <property type="entry name" value="LipOase_C_sf"/>
</dbReference>
<gene>
    <name evidence="18" type="ORF">GIB67_029054</name>
</gene>
<keyword evidence="10" id="KW-0443">Lipid metabolism</keyword>